<feature type="region of interest" description="Disordered" evidence="1">
    <location>
        <begin position="132"/>
        <end position="198"/>
    </location>
</feature>
<evidence type="ECO:0008006" key="3">
    <source>
        <dbReference type="Google" id="ProtNLM"/>
    </source>
</evidence>
<feature type="compositionally biased region" description="Polar residues" evidence="1">
    <location>
        <begin position="132"/>
        <end position="146"/>
    </location>
</feature>
<evidence type="ECO:0000256" key="1">
    <source>
        <dbReference type="SAM" id="MobiDB-lite"/>
    </source>
</evidence>
<dbReference type="InterPro" id="IPR016186">
    <property type="entry name" value="C-type_lectin-like/link_sf"/>
</dbReference>
<accession>A0A381WIK1</accession>
<evidence type="ECO:0000313" key="2">
    <source>
        <dbReference type="EMBL" id="SVA51958.1"/>
    </source>
</evidence>
<dbReference type="SUPFAM" id="SSF56436">
    <property type="entry name" value="C-type lectin-like"/>
    <property type="match status" value="1"/>
</dbReference>
<dbReference type="AlphaFoldDB" id="A0A381WIK1"/>
<reference evidence="2" key="1">
    <citation type="submission" date="2018-05" db="EMBL/GenBank/DDBJ databases">
        <authorList>
            <person name="Lanie J.A."/>
            <person name="Ng W.-L."/>
            <person name="Kazmierczak K.M."/>
            <person name="Andrzejewski T.M."/>
            <person name="Davidsen T.M."/>
            <person name="Wayne K.J."/>
            <person name="Tettelin H."/>
            <person name="Glass J.I."/>
            <person name="Rusch D."/>
            <person name="Podicherti R."/>
            <person name="Tsui H.-C.T."/>
            <person name="Winkler M.E."/>
        </authorList>
    </citation>
    <scope>NUCLEOTIDE SEQUENCE</scope>
</reference>
<organism evidence="2">
    <name type="scientific">marine metagenome</name>
    <dbReference type="NCBI Taxonomy" id="408172"/>
    <lineage>
        <taxon>unclassified sequences</taxon>
        <taxon>metagenomes</taxon>
        <taxon>ecological metagenomes</taxon>
    </lineage>
</organism>
<protein>
    <recommendedName>
        <fullName evidence="3">Lectin</fullName>
    </recommendedName>
</protein>
<proteinExistence type="predicted"/>
<name>A0A381WIK1_9ZZZZ</name>
<feature type="compositionally biased region" description="Basic and acidic residues" evidence="1">
    <location>
        <begin position="153"/>
        <end position="162"/>
    </location>
</feature>
<sequence>MTNFRPLFIAITIVGVGLFASAGCTTTEDTNTAEEASVAQETEATPDTAMSFFITSVGPGDGANLGGLDGADAHCQALAEAVGSTGLTWHAYLSQSASDEQPAINARDRIGSGPWYNSNGVEVASSVSDLHSANNELSKENSTSESGEPINGRGDDPNKHDVLTGSQLDGTAFSDGEDHTCGDWTSNGAGSAQVGHHD</sequence>
<feature type="non-terminal residue" evidence="2">
    <location>
        <position position="198"/>
    </location>
</feature>
<dbReference type="EMBL" id="UINC01011829">
    <property type="protein sequence ID" value="SVA51958.1"/>
    <property type="molecule type" value="Genomic_DNA"/>
</dbReference>
<dbReference type="Gene3D" id="3.10.100.10">
    <property type="entry name" value="Mannose-Binding Protein A, subunit A"/>
    <property type="match status" value="1"/>
</dbReference>
<dbReference type="InterPro" id="IPR016187">
    <property type="entry name" value="CTDL_fold"/>
</dbReference>
<gene>
    <name evidence="2" type="ORF">METZ01_LOCUS104812</name>
</gene>
<dbReference type="PROSITE" id="PS51257">
    <property type="entry name" value="PROKAR_LIPOPROTEIN"/>
    <property type="match status" value="1"/>
</dbReference>